<evidence type="ECO:0000313" key="16">
    <source>
        <dbReference type="Proteomes" id="UP000002420"/>
    </source>
</evidence>
<dbReference type="HOGENOM" id="CLU_000445_107_27_7"/>
<protein>
    <submittedName>
        <fullName evidence="15">Methyl-accepting chemotaxis sensory transducer</fullName>
    </submittedName>
</protein>
<dbReference type="AlphaFoldDB" id="B3E2W8"/>
<evidence type="ECO:0000256" key="1">
    <source>
        <dbReference type="ARBA" id="ARBA00004429"/>
    </source>
</evidence>
<dbReference type="GO" id="GO:0007165">
    <property type="term" value="P:signal transduction"/>
    <property type="evidence" value="ECO:0007669"/>
    <property type="project" value="UniProtKB-KW"/>
</dbReference>
<evidence type="ECO:0000256" key="12">
    <source>
        <dbReference type="SAM" id="Phobius"/>
    </source>
</evidence>
<feature type="domain" description="HAMP" evidence="14">
    <location>
        <begin position="208"/>
        <end position="262"/>
    </location>
</feature>
<dbReference type="InterPro" id="IPR025991">
    <property type="entry name" value="Chemoreceptor_zinc-bind_dom"/>
</dbReference>
<evidence type="ECO:0000256" key="4">
    <source>
        <dbReference type="ARBA" id="ARBA00022500"/>
    </source>
</evidence>
<keyword evidence="6 12" id="KW-0812">Transmembrane</keyword>
<dbReference type="Pfam" id="PF02203">
    <property type="entry name" value="TarH"/>
    <property type="match status" value="1"/>
</dbReference>
<name>B3E2W8_TRIL1</name>
<evidence type="ECO:0000256" key="2">
    <source>
        <dbReference type="ARBA" id="ARBA00022475"/>
    </source>
</evidence>
<dbReference type="InterPro" id="IPR004090">
    <property type="entry name" value="Chemotax_Me-accpt_rcpt"/>
</dbReference>
<feature type="transmembrane region" description="Helical" evidence="12">
    <location>
        <begin position="12"/>
        <end position="31"/>
    </location>
</feature>
<evidence type="ECO:0000256" key="6">
    <source>
        <dbReference type="ARBA" id="ARBA00022692"/>
    </source>
</evidence>
<dbReference type="InterPro" id="IPR004089">
    <property type="entry name" value="MCPsignal_dom"/>
</dbReference>
<evidence type="ECO:0000256" key="5">
    <source>
        <dbReference type="ARBA" id="ARBA00022519"/>
    </source>
</evidence>
<dbReference type="InterPro" id="IPR003122">
    <property type="entry name" value="Tar_rcpt_lig-bd"/>
</dbReference>
<organism evidence="15 16">
    <name type="scientific">Trichlorobacter lovleyi (strain ATCC BAA-1151 / DSM 17278 / SZ)</name>
    <name type="common">Geobacter lovleyi</name>
    <dbReference type="NCBI Taxonomy" id="398767"/>
    <lineage>
        <taxon>Bacteria</taxon>
        <taxon>Pseudomonadati</taxon>
        <taxon>Thermodesulfobacteriota</taxon>
        <taxon>Desulfuromonadia</taxon>
        <taxon>Geobacterales</taxon>
        <taxon>Geobacteraceae</taxon>
        <taxon>Trichlorobacter</taxon>
    </lineage>
</organism>
<keyword evidence="4" id="KW-0145">Chemotaxis</keyword>
<dbReference type="InterPro" id="IPR003660">
    <property type="entry name" value="HAMP_dom"/>
</dbReference>
<evidence type="ECO:0000259" key="14">
    <source>
        <dbReference type="PROSITE" id="PS50885"/>
    </source>
</evidence>
<sequence>MLKNINIVNRVLLIGTIMSALVLVCALAYYLTVRDNTGRLTTLHAVHVITAMNLGEIYAQGLQTEQAVRNIVINPQDEKAARNFARALEEFDRLYTKTLAAAKGGDYGTRLEQARPMWDKGVVLKKEISSLARAGNRDAAFHLLVDEETPVWRSFKDAILQLQKEAQKTLQLEAAAINSHMERTFRLNMAIFVLTVVVTITLLLLLAKSLRRRLGYITERLKDITTGEGDLTKRIEMDSSDELGIMAGYFNQAWDKLDHMIAQVVEHATLVGTYAGQLAIESQRIVRSSREIAVQSSAVATASEEMSATSNDIARNCSMAAESSSLTSRVASSGQGVVQQTINRMGSLKQEVQSSATVIAQLGASSERIGQIAGTIQDIADQTNLLALNAAIEAARAGEQGRGFAVVADEVRALAERTARATREIGEMIASIQCETGQAVAAMQRSVAEVDQGVHEANESGTALGRIIGQVDNVAMQVSQIATAAEEQTATTVEIVGNIGRISESVDTFDRAAASVNSKVQQLLDLAELLKQSTAAFKVDTQPMLILDTAKSDHVLFVNRIERCLEGKENIQPDALSDHTSCRFGKWYFSAGKELCSRAPSFQTINAPHERIHRLAKQAVALRNAGDLAQAEQVMQEIEDISGEIVQLLDNVKNECRH</sequence>
<keyword evidence="7 12" id="KW-1133">Transmembrane helix</keyword>
<dbReference type="SUPFAM" id="SSF58104">
    <property type="entry name" value="Methyl-accepting chemotaxis protein (MCP) signaling domain"/>
    <property type="match status" value="1"/>
</dbReference>
<dbReference type="FunFam" id="1.10.287.950:FF:000001">
    <property type="entry name" value="Methyl-accepting chemotaxis sensory transducer"/>
    <property type="match status" value="1"/>
</dbReference>
<keyword evidence="9 11" id="KW-0807">Transducer</keyword>
<dbReference type="CDD" id="cd11386">
    <property type="entry name" value="MCP_signal"/>
    <property type="match status" value="1"/>
</dbReference>
<dbReference type="Gene3D" id="1.20.120.30">
    <property type="entry name" value="Aspartate receptor, ligand-binding domain"/>
    <property type="match status" value="1"/>
</dbReference>
<accession>B3E2W8</accession>
<dbReference type="SMART" id="SM00283">
    <property type="entry name" value="MA"/>
    <property type="match status" value="1"/>
</dbReference>
<dbReference type="Pfam" id="PF00672">
    <property type="entry name" value="HAMP"/>
    <property type="match status" value="1"/>
</dbReference>
<dbReference type="PANTHER" id="PTHR32089">
    <property type="entry name" value="METHYL-ACCEPTING CHEMOTAXIS PROTEIN MCPB"/>
    <property type="match status" value="1"/>
</dbReference>
<dbReference type="Gene3D" id="1.10.287.950">
    <property type="entry name" value="Methyl-accepting chemotaxis protein"/>
    <property type="match status" value="1"/>
</dbReference>
<dbReference type="KEGG" id="glo:Glov_3525"/>
<dbReference type="eggNOG" id="COG0840">
    <property type="taxonomic scope" value="Bacteria"/>
</dbReference>
<dbReference type="OrthoDB" id="9816383at2"/>
<dbReference type="PROSITE" id="PS50885">
    <property type="entry name" value="HAMP"/>
    <property type="match status" value="1"/>
</dbReference>
<dbReference type="GO" id="GO:0006935">
    <property type="term" value="P:chemotaxis"/>
    <property type="evidence" value="ECO:0007669"/>
    <property type="project" value="UniProtKB-KW"/>
</dbReference>
<keyword evidence="5" id="KW-0997">Cell inner membrane</keyword>
<reference evidence="15 16" key="1">
    <citation type="submission" date="2008-05" db="EMBL/GenBank/DDBJ databases">
        <title>Complete sequence of chromosome of Geobacter lovleyi SZ.</title>
        <authorList>
            <consortium name="US DOE Joint Genome Institute"/>
            <person name="Lucas S."/>
            <person name="Copeland A."/>
            <person name="Lapidus A."/>
            <person name="Glavina del Rio T."/>
            <person name="Dalin E."/>
            <person name="Tice H."/>
            <person name="Bruce D."/>
            <person name="Goodwin L."/>
            <person name="Pitluck S."/>
            <person name="Chertkov O."/>
            <person name="Meincke L."/>
            <person name="Brettin T."/>
            <person name="Detter J.C."/>
            <person name="Han C."/>
            <person name="Tapia R."/>
            <person name="Kuske C.R."/>
            <person name="Schmutz J."/>
            <person name="Larimer F."/>
            <person name="Land M."/>
            <person name="Hauser L."/>
            <person name="Kyrpides N."/>
            <person name="Mikhailova N."/>
            <person name="Sung Y."/>
            <person name="Fletcher K.E."/>
            <person name="Ritalahti K.M."/>
            <person name="Loeffler F.E."/>
            <person name="Richardson P."/>
        </authorList>
    </citation>
    <scope>NUCLEOTIDE SEQUENCE [LARGE SCALE GENOMIC DNA]</scope>
    <source>
        <strain evidence="16">ATCC BAA-1151 / DSM 17278 / SZ</strain>
    </source>
</reference>
<comment type="similarity">
    <text evidence="10">Belongs to the methyl-accepting chemotaxis (MCP) protein family.</text>
</comment>
<gene>
    <name evidence="15" type="ordered locus">Glov_3525</name>
</gene>
<evidence type="ECO:0000313" key="15">
    <source>
        <dbReference type="EMBL" id="ACD97228.1"/>
    </source>
</evidence>
<dbReference type="PRINTS" id="PR00260">
    <property type="entry name" value="CHEMTRNSDUCR"/>
</dbReference>
<dbReference type="Proteomes" id="UP000002420">
    <property type="component" value="Chromosome"/>
</dbReference>
<evidence type="ECO:0000259" key="13">
    <source>
        <dbReference type="PROSITE" id="PS50111"/>
    </source>
</evidence>
<evidence type="ECO:0000256" key="3">
    <source>
        <dbReference type="ARBA" id="ARBA00022481"/>
    </source>
</evidence>
<evidence type="ECO:0000256" key="11">
    <source>
        <dbReference type="PROSITE-ProRule" id="PRU00284"/>
    </source>
</evidence>
<feature type="domain" description="Methyl-accepting transducer" evidence="13">
    <location>
        <begin position="267"/>
        <end position="503"/>
    </location>
</feature>
<dbReference type="RefSeq" id="WP_012471546.1">
    <property type="nucleotide sequence ID" value="NC_010814.1"/>
</dbReference>
<dbReference type="Pfam" id="PF00015">
    <property type="entry name" value="MCPsignal"/>
    <property type="match status" value="1"/>
</dbReference>
<dbReference type="STRING" id="398767.Glov_3525"/>
<dbReference type="GO" id="GO:0005886">
    <property type="term" value="C:plasma membrane"/>
    <property type="evidence" value="ECO:0007669"/>
    <property type="project" value="UniProtKB-SubCell"/>
</dbReference>
<keyword evidence="3" id="KW-0488">Methylation</keyword>
<evidence type="ECO:0000256" key="7">
    <source>
        <dbReference type="ARBA" id="ARBA00022989"/>
    </source>
</evidence>
<keyword evidence="2" id="KW-1003">Cell membrane</keyword>
<dbReference type="PANTHER" id="PTHR32089:SF112">
    <property type="entry name" value="LYSOZYME-LIKE PROTEIN-RELATED"/>
    <property type="match status" value="1"/>
</dbReference>
<comment type="subcellular location">
    <subcellularLocation>
        <location evidence="1">Cell inner membrane</location>
        <topology evidence="1">Multi-pass membrane protein</topology>
    </subcellularLocation>
</comment>
<keyword evidence="16" id="KW-1185">Reference proteome</keyword>
<keyword evidence="8 12" id="KW-0472">Membrane</keyword>
<evidence type="ECO:0000256" key="9">
    <source>
        <dbReference type="ARBA" id="ARBA00023224"/>
    </source>
</evidence>
<dbReference type="EMBL" id="CP001089">
    <property type="protein sequence ID" value="ACD97228.1"/>
    <property type="molecule type" value="Genomic_DNA"/>
</dbReference>
<dbReference type="CDD" id="cd06225">
    <property type="entry name" value="HAMP"/>
    <property type="match status" value="1"/>
</dbReference>
<proteinExistence type="inferred from homology"/>
<dbReference type="PROSITE" id="PS50111">
    <property type="entry name" value="CHEMOTAXIS_TRANSDUC_2"/>
    <property type="match status" value="1"/>
</dbReference>
<dbReference type="GO" id="GO:0004888">
    <property type="term" value="F:transmembrane signaling receptor activity"/>
    <property type="evidence" value="ECO:0007669"/>
    <property type="project" value="InterPro"/>
</dbReference>
<feature type="transmembrane region" description="Helical" evidence="12">
    <location>
        <begin position="187"/>
        <end position="207"/>
    </location>
</feature>
<evidence type="ECO:0000256" key="10">
    <source>
        <dbReference type="ARBA" id="ARBA00029447"/>
    </source>
</evidence>
<dbReference type="SMART" id="SM00304">
    <property type="entry name" value="HAMP"/>
    <property type="match status" value="2"/>
</dbReference>
<evidence type="ECO:0000256" key="8">
    <source>
        <dbReference type="ARBA" id="ARBA00023136"/>
    </source>
</evidence>
<dbReference type="Pfam" id="PF13682">
    <property type="entry name" value="CZB"/>
    <property type="match status" value="1"/>
</dbReference>